<dbReference type="GO" id="GO:0005615">
    <property type="term" value="C:extracellular space"/>
    <property type="evidence" value="ECO:0007669"/>
    <property type="project" value="TreeGrafter"/>
</dbReference>
<dbReference type="CDD" id="cd00087">
    <property type="entry name" value="FReD"/>
    <property type="match status" value="1"/>
</dbReference>
<accession>A0A8B9HW09</accession>
<name>A0A8B9HW09_ASTMX</name>
<dbReference type="GO" id="GO:0048251">
    <property type="term" value="P:elastic fiber assembly"/>
    <property type="evidence" value="ECO:0007669"/>
    <property type="project" value="TreeGrafter"/>
</dbReference>
<protein>
    <submittedName>
        <fullName evidence="4">Microfibril associated protein 4</fullName>
    </submittedName>
    <submittedName>
        <fullName evidence="3">Microfibril-associated glycoprotein 4-like</fullName>
    </submittedName>
</protein>
<evidence type="ECO:0000313" key="5">
    <source>
        <dbReference type="Proteomes" id="UP000694621"/>
    </source>
</evidence>
<evidence type="ECO:0000313" key="3">
    <source>
        <dbReference type="EMBL" id="KAG9262868.1"/>
    </source>
</evidence>
<dbReference type="Ensembl" id="ENSAMXT00005021145.1">
    <property type="protein sequence ID" value="ENSAMXP00005019130.1"/>
    <property type="gene ID" value="ENSAMXG00005009948.1"/>
</dbReference>
<dbReference type="PROSITE" id="PS51406">
    <property type="entry name" value="FIBRINOGEN_C_2"/>
    <property type="match status" value="1"/>
</dbReference>
<sequence>MFAHMLLVVLVLPLLVSYAPAKSVHIEVLPLDCEDIYNNGSVQSGVYTIYPSGPEDGLQVYCDMGCDEYDSRKDGKWTVIQKRVDGSVNFFRRWVEYKNGFGSPEGEYWLGLENLFLLTYANKYELRVDIEDFEGGNSYAQYNTFSVQPESSNYRLEIGKFVNGGAGDCLYYNNGRDFATFDKDYAGCADAYGGGFWYNYWPCHYANPNGQYKWGAVPNSYTGVMWATWKGYYYSMKTIVMKIRRMSLEELNN</sequence>
<proteinExistence type="predicted"/>
<gene>
    <name evidence="3" type="primary">MFAP4</name>
    <name evidence="3" type="ORF">AMEX_G24801</name>
</gene>
<dbReference type="Proteomes" id="UP000694621">
    <property type="component" value="Unplaced"/>
</dbReference>
<dbReference type="InterPro" id="IPR002181">
    <property type="entry name" value="Fibrinogen_a/b/g_C_dom"/>
</dbReference>
<dbReference type="Proteomes" id="UP000752171">
    <property type="component" value="Unassembled WGS sequence"/>
</dbReference>
<dbReference type="AlphaFoldDB" id="A0A8B9HW09"/>
<dbReference type="OrthoDB" id="7735550at2759"/>
<feature type="domain" description="Fibrinogen C-terminal" evidence="2">
    <location>
        <begin position="24"/>
        <end position="247"/>
    </location>
</feature>
<dbReference type="InterPro" id="IPR050373">
    <property type="entry name" value="Fibrinogen_C-term_domain"/>
</dbReference>
<dbReference type="SMART" id="SM00186">
    <property type="entry name" value="FBG"/>
    <property type="match status" value="1"/>
</dbReference>
<reference evidence="4" key="2">
    <citation type="submission" date="2025-05" db="UniProtKB">
        <authorList>
            <consortium name="Ensembl"/>
        </authorList>
    </citation>
    <scope>IDENTIFICATION</scope>
</reference>
<reference evidence="3 6" key="1">
    <citation type="submission" date="2021-07" db="EMBL/GenBank/DDBJ databases">
        <authorList>
            <person name="Imarazene B."/>
            <person name="Zahm M."/>
            <person name="Klopp C."/>
            <person name="Cabau C."/>
            <person name="Beille S."/>
            <person name="Jouanno E."/>
            <person name="Castinel A."/>
            <person name="Lluch J."/>
            <person name="Gil L."/>
            <person name="Kuchtly C."/>
            <person name="Lopez Roques C."/>
            <person name="Donnadieu C."/>
            <person name="Parrinello H."/>
            <person name="Journot L."/>
            <person name="Du K."/>
            <person name="Schartl M."/>
            <person name="Retaux S."/>
            <person name="Guiguen Y."/>
        </authorList>
    </citation>
    <scope>NUCLEOTIDE SEQUENCE [LARGE SCALE GENOMIC DNA]</scope>
    <source>
        <strain evidence="3">Pach_M1</strain>
        <tissue evidence="3">Testis</tissue>
    </source>
</reference>
<dbReference type="InterPro" id="IPR014716">
    <property type="entry name" value="Fibrinogen_a/b/g_C_1"/>
</dbReference>
<dbReference type="EMBL" id="JAICCE010000021">
    <property type="protein sequence ID" value="KAG9262868.1"/>
    <property type="molecule type" value="Genomic_DNA"/>
</dbReference>
<evidence type="ECO:0000256" key="1">
    <source>
        <dbReference type="SAM" id="SignalP"/>
    </source>
</evidence>
<organism evidence="4 5">
    <name type="scientific">Astyanax mexicanus</name>
    <name type="common">Blind cave fish</name>
    <name type="synonym">Astyanax fasciatus mexicanus</name>
    <dbReference type="NCBI Taxonomy" id="7994"/>
    <lineage>
        <taxon>Eukaryota</taxon>
        <taxon>Metazoa</taxon>
        <taxon>Chordata</taxon>
        <taxon>Craniata</taxon>
        <taxon>Vertebrata</taxon>
        <taxon>Euteleostomi</taxon>
        <taxon>Actinopterygii</taxon>
        <taxon>Neopterygii</taxon>
        <taxon>Teleostei</taxon>
        <taxon>Ostariophysi</taxon>
        <taxon>Characiformes</taxon>
        <taxon>Characoidei</taxon>
        <taxon>Acestrorhamphidae</taxon>
        <taxon>Acestrorhamphinae</taxon>
        <taxon>Astyanax</taxon>
    </lineage>
</organism>
<keyword evidence="1" id="KW-0732">Signal</keyword>
<feature type="signal peptide" evidence="1">
    <location>
        <begin position="1"/>
        <end position="21"/>
    </location>
</feature>
<evidence type="ECO:0000313" key="6">
    <source>
        <dbReference type="Proteomes" id="UP000752171"/>
    </source>
</evidence>
<feature type="chain" id="PRO_5044669037" evidence="1">
    <location>
        <begin position="22"/>
        <end position="253"/>
    </location>
</feature>
<dbReference type="Gene3D" id="3.90.215.10">
    <property type="entry name" value="Gamma Fibrinogen, chain A, domain 1"/>
    <property type="match status" value="1"/>
</dbReference>
<dbReference type="InterPro" id="IPR036056">
    <property type="entry name" value="Fibrinogen-like_C"/>
</dbReference>
<dbReference type="Pfam" id="PF00147">
    <property type="entry name" value="Fibrinogen_C"/>
    <property type="match status" value="1"/>
</dbReference>
<dbReference type="PANTHER" id="PTHR19143:SF225">
    <property type="entry name" value="MICROFIBRIL-ASSOCIATED GLYCOPROTEIN 4"/>
    <property type="match status" value="1"/>
</dbReference>
<evidence type="ECO:0000259" key="2">
    <source>
        <dbReference type="PROSITE" id="PS51406"/>
    </source>
</evidence>
<dbReference type="PANTHER" id="PTHR19143">
    <property type="entry name" value="FIBRINOGEN/TENASCIN/ANGIOPOEITIN"/>
    <property type="match status" value="1"/>
</dbReference>
<evidence type="ECO:0000313" key="4">
    <source>
        <dbReference type="Ensembl" id="ENSAMXP00005019130.1"/>
    </source>
</evidence>
<dbReference type="SUPFAM" id="SSF56496">
    <property type="entry name" value="Fibrinogen C-terminal domain-like"/>
    <property type="match status" value="1"/>
</dbReference>